<keyword evidence="3" id="KW-1185">Reference proteome</keyword>
<dbReference type="Proteomes" id="UP000594638">
    <property type="component" value="Unassembled WGS sequence"/>
</dbReference>
<proteinExistence type="predicted"/>
<protein>
    <submittedName>
        <fullName evidence="2">Mitochondrial Rho GTPase 1</fullName>
    </submittedName>
</protein>
<evidence type="ECO:0000313" key="3">
    <source>
        <dbReference type="Proteomes" id="UP000594638"/>
    </source>
</evidence>
<keyword evidence="1" id="KW-1133">Transmembrane helix</keyword>
<feature type="transmembrane region" description="Helical" evidence="1">
    <location>
        <begin position="63"/>
        <end position="79"/>
    </location>
</feature>
<dbReference type="OrthoDB" id="10020961at2759"/>
<dbReference type="Gramene" id="OE9A115273T1">
    <property type="protein sequence ID" value="OE9A115273C1"/>
    <property type="gene ID" value="OE9A115273"/>
</dbReference>
<keyword evidence="1" id="KW-0812">Transmembrane</keyword>
<evidence type="ECO:0000313" key="2">
    <source>
        <dbReference type="EMBL" id="CAA3028311.1"/>
    </source>
</evidence>
<name>A0A8S0VDF6_OLEEU</name>
<accession>A0A8S0VDF6</accession>
<keyword evidence="1" id="KW-0472">Membrane</keyword>
<dbReference type="EMBL" id="CACTIH010009248">
    <property type="protein sequence ID" value="CAA3028311.1"/>
    <property type="molecule type" value="Genomic_DNA"/>
</dbReference>
<gene>
    <name evidence="2" type="ORF">OLEA9_A115273</name>
</gene>
<dbReference type="AlphaFoldDB" id="A0A8S0VDF6"/>
<sequence>MKERDLNNVFSKIVNAAEKPHLSFPETDAGRTRKRYCQLVNHSLIFVSGQIACYYSLQRKIAVAAANAFVGIAAYRAYVTRKNSAS</sequence>
<evidence type="ECO:0000256" key="1">
    <source>
        <dbReference type="SAM" id="Phobius"/>
    </source>
</evidence>
<comment type="caution">
    <text evidence="2">The sequence shown here is derived from an EMBL/GenBank/DDBJ whole genome shotgun (WGS) entry which is preliminary data.</text>
</comment>
<feature type="transmembrane region" description="Helical" evidence="1">
    <location>
        <begin position="39"/>
        <end position="57"/>
    </location>
</feature>
<organism evidence="2 3">
    <name type="scientific">Olea europaea subsp. europaea</name>
    <dbReference type="NCBI Taxonomy" id="158383"/>
    <lineage>
        <taxon>Eukaryota</taxon>
        <taxon>Viridiplantae</taxon>
        <taxon>Streptophyta</taxon>
        <taxon>Embryophyta</taxon>
        <taxon>Tracheophyta</taxon>
        <taxon>Spermatophyta</taxon>
        <taxon>Magnoliopsida</taxon>
        <taxon>eudicotyledons</taxon>
        <taxon>Gunneridae</taxon>
        <taxon>Pentapetalae</taxon>
        <taxon>asterids</taxon>
        <taxon>lamiids</taxon>
        <taxon>Lamiales</taxon>
        <taxon>Oleaceae</taxon>
        <taxon>Oleeae</taxon>
        <taxon>Olea</taxon>
    </lineage>
</organism>
<reference evidence="2 3" key="1">
    <citation type="submission" date="2019-12" db="EMBL/GenBank/DDBJ databases">
        <authorList>
            <person name="Alioto T."/>
            <person name="Alioto T."/>
            <person name="Gomez Garrido J."/>
        </authorList>
    </citation>
    <scope>NUCLEOTIDE SEQUENCE [LARGE SCALE GENOMIC DNA]</scope>
</reference>